<protein>
    <recommendedName>
        <fullName evidence="4">Secreted protein</fullName>
    </recommendedName>
</protein>
<gene>
    <name evidence="2" type="ORF">J2I46_12125</name>
</gene>
<dbReference type="Proteomes" id="UP000664628">
    <property type="component" value="Unassembled WGS sequence"/>
</dbReference>
<evidence type="ECO:0008006" key="4">
    <source>
        <dbReference type="Google" id="ProtNLM"/>
    </source>
</evidence>
<comment type="caution">
    <text evidence="2">The sequence shown here is derived from an EMBL/GenBank/DDBJ whole genome shotgun (WGS) entry which is preliminary data.</text>
</comment>
<evidence type="ECO:0000313" key="2">
    <source>
        <dbReference type="EMBL" id="MBO0949334.1"/>
    </source>
</evidence>
<dbReference type="RefSeq" id="WP_207329299.1">
    <property type="nucleotide sequence ID" value="NZ_JAFMYW010000003.1"/>
</dbReference>
<evidence type="ECO:0000256" key="1">
    <source>
        <dbReference type="SAM" id="Phobius"/>
    </source>
</evidence>
<dbReference type="EMBL" id="JAFMYW010000003">
    <property type="protein sequence ID" value="MBO0949334.1"/>
    <property type="molecule type" value="Genomic_DNA"/>
</dbReference>
<proteinExistence type="predicted"/>
<keyword evidence="1" id="KW-0812">Transmembrane</keyword>
<accession>A0ABS3JJB9</accession>
<keyword evidence="1" id="KW-1133">Transmembrane helix</keyword>
<name>A0ABS3JJB9_9BACT</name>
<keyword evidence="1" id="KW-0472">Membrane</keyword>
<feature type="transmembrane region" description="Helical" evidence="1">
    <location>
        <begin position="6"/>
        <end position="26"/>
    </location>
</feature>
<reference evidence="2 3" key="1">
    <citation type="submission" date="2021-03" db="EMBL/GenBank/DDBJ databases">
        <title>Fibrella sp. HMF5405 genome sequencing and assembly.</title>
        <authorList>
            <person name="Kang H."/>
            <person name="Kim H."/>
            <person name="Bae S."/>
            <person name="Joh K."/>
        </authorList>
    </citation>
    <scope>NUCLEOTIDE SEQUENCE [LARGE SCALE GENOMIC DNA]</scope>
    <source>
        <strain evidence="2 3">HMF5405</strain>
    </source>
</reference>
<keyword evidence="3" id="KW-1185">Reference proteome</keyword>
<organism evidence="2 3">
    <name type="scientific">Fibrella forsythiae</name>
    <dbReference type="NCBI Taxonomy" id="2817061"/>
    <lineage>
        <taxon>Bacteria</taxon>
        <taxon>Pseudomonadati</taxon>
        <taxon>Bacteroidota</taxon>
        <taxon>Cytophagia</taxon>
        <taxon>Cytophagales</taxon>
        <taxon>Spirosomataceae</taxon>
        <taxon>Fibrella</taxon>
    </lineage>
</organism>
<sequence length="68" mass="7530">MLVFELGVVYVAIGAVVLAFTVLGDVPVTPNGQLTSVWEKPANPVRQHKQTRNAKRLVVPKRVDVLYM</sequence>
<evidence type="ECO:0000313" key="3">
    <source>
        <dbReference type="Proteomes" id="UP000664628"/>
    </source>
</evidence>